<comment type="caution">
    <text evidence="1">The sequence shown here is derived from an EMBL/GenBank/DDBJ whole genome shotgun (WGS) entry which is preliminary data.</text>
</comment>
<evidence type="ECO:0000313" key="1">
    <source>
        <dbReference type="EMBL" id="MFD1382115.1"/>
    </source>
</evidence>
<sequence>MSAFLISSAPSLRQTQITGKQASASSIEFEDWTEVSRLGFRGPQAEAFLIAEKLPVPDQPNQALLDDSGIRVLRLSKSEFWLIDEAQQNTQRLYEIETRGLQQQEVYRLYCQHSHAMFMCRGVDCGTMFAKVCGVDLTQGAFAVNQIAQTSVARVNAIVVNISENPEGADRYLVLSDLSSSQHLWDAFGDAASEF</sequence>
<dbReference type="RefSeq" id="WP_377364783.1">
    <property type="nucleotide sequence ID" value="NZ_JBHTMN010000003.1"/>
</dbReference>
<dbReference type="SUPFAM" id="SSF103025">
    <property type="entry name" value="Folate-binding domain"/>
    <property type="match status" value="1"/>
</dbReference>
<dbReference type="Gene3D" id="3.30.1360.120">
    <property type="entry name" value="Probable tRNA modification gtpase trme, domain 1"/>
    <property type="match status" value="1"/>
</dbReference>
<proteinExistence type="predicted"/>
<evidence type="ECO:0000313" key="2">
    <source>
        <dbReference type="Proteomes" id="UP001597059"/>
    </source>
</evidence>
<gene>
    <name evidence="1" type="ORF">ACFQ45_01965</name>
</gene>
<reference evidence="2" key="1">
    <citation type="journal article" date="2019" name="Int. J. Syst. Evol. Microbiol.">
        <title>The Global Catalogue of Microorganisms (GCM) 10K type strain sequencing project: providing services to taxonomists for standard genome sequencing and annotation.</title>
        <authorList>
            <consortium name="The Broad Institute Genomics Platform"/>
            <consortium name="The Broad Institute Genome Sequencing Center for Infectious Disease"/>
            <person name="Wu L."/>
            <person name="Ma J."/>
        </authorList>
    </citation>
    <scope>NUCLEOTIDE SEQUENCE [LARGE SCALE GENOMIC DNA]</scope>
    <source>
        <strain evidence="2">JCM 30774</strain>
    </source>
</reference>
<accession>A0ABW4AW22</accession>
<dbReference type="Gene3D" id="3.30.70.1520">
    <property type="entry name" value="Heterotetrameric sarcosine oxidase"/>
    <property type="match status" value="1"/>
</dbReference>
<dbReference type="Proteomes" id="UP001597059">
    <property type="component" value="Unassembled WGS sequence"/>
</dbReference>
<organism evidence="1 2">
    <name type="scientific">Rhodanobacter aciditrophus</name>
    <dbReference type="NCBI Taxonomy" id="1623218"/>
    <lineage>
        <taxon>Bacteria</taxon>
        <taxon>Pseudomonadati</taxon>
        <taxon>Pseudomonadota</taxon>
        <taxon>Gammaproteobacteria</taxon>
        <taxon>Lysobacterales</taxon>
        <taxon>Rhodanobacteraceae</taxon>
        <taxon>Rhodanobacter</taxon>
    </lineage>
</organism>
<evidence type="ECO:0008006" key="3">
    <source>
        <dbReference type="Google" id="ProtNLM"/>
    </source>
</evidence>
<dbReference type="InterPro" id="IPR027266">
    <property type="entry name" value="TrmE/GcvT-like"/>
</dbReference>
<protein>
    <recommendedName>
        <fullName evidence="3">Sarcosine oxidase</fullName>
    </recommendedName>
</protein>
<keyword evidence="2" id="KW-1185">Reference proteome</keyword>
<name>A0ABW4AW22_9GAMM</name>
<dbReference type="EMBL" id="JBHTMN010000003">
    <property type="protein sequence ID" value="MFD1382115.1"/>
    <property type="molecule type" value="Genomic_DNA"/>
</dbReference>